<keyword evidence="2" id="KW-1185">Reference proteome</keyword>
<sequence>MNWKEETWYKEIERFNGSVALYMKDLVSGDIVVVNQKEKVHAASTIKLLKQAITTRSFMMLEYSKGTIEK</sequence>
<dbReference type="AlphaFoldDB" id="A0A1I3GLB9"/>
<dbReference type="STRING" id="69895.SAMN05192551_10987"/>
<dbReference type="InterPro" id="IPR012338">
    <property type="entry name" value="Beta-lactam/transpept-like"/>
</dbReference>
<protein>
    <submittedName>
        <fullName evidence="1">Uncharacterized protein</fullName>
    </submittedName>
</protein>
<gene>
    <name evidence="1" type="ORF">SAMN05192551_10987</name>
</gene>
<reference evidence="2" key="1">
    <citation type="submission" date="2016-10" db="EMBL/GenBank/DDBJ databases">
        <authorList>
            <person name="Varghese N."/>
            <person name="Submissions S."/>
        </authorList>
    </citation>
    <scope>NUCLEOTIDE SEQUENCE [LARGE SCALE GENOMIC DNA]</scope>
    <source>
        <strain evidence="2">Z-7934</strain>
    </source>
</reference>
<dbReference type="EMBL" id="FOQA01000009">
    <property type="protein sequence ID" value="SFI24200.1"/>
    <property type="molecule type" value="Genomic_DNA"/>
</dbReference>
<evidence type="ECO:0000313" key="2">
    <source>
        <dbReference type="Proteomes" id="UP000199287"/>
    </source>
</evidence>
<evidence type="ECO:0000313" key="1">
    <source>
        <dbReference type="EMBL" id="SFI24200.1"/>
    </source>
</evidence>
<dbReference type="RefSeq" id="WP_093373302.1">
    <property type="nucleotide sequence ID" value="NZ_FOQA01000009.1"/>
</dbReference>
<dbReference type="SUPFAM" id="SSF56601">
    <property type="entry name" value="beta-lactamase/transpeptidase-like"/>
    <property type="match status" value="1"/>
</dbReference>
<dbReference type="Gene3D" id="3.40.710.10">
    <property type="entry name" value="DD-peptidase/beta-lactamase superfamily"/>
    <property type="match status" value="1"/>
</dbReference>
<accession>A0A1I3GLB9</accession>
<dbReference type="Proteomes" id="UP000199287">
    <property type="component" value="Unassembled WGS sequence"/>
</dbReference>
<name>A0A1I3GLB9_9FIRM</name>
<proteinExistence type="predicted"/>
<organism evidence="1 2">
    <name type="scientific">Tindallia magadiensis</name>
    <dbReference type="NCBI Taxonomy" id="69895"/>
    <lineage>
        <taxon>Bacteria</taxon>
        <taxon>Bacillati</taxon>
        <taxon>Bacillota</taxon>
        <taxon>Clostridia</taxon>
        <taxon>Peptostreptococcales</taxon>
        <taxon>Tindalliaceae</taxon>
        <taxon>Tindallia</taxon>
    </lineage>
</organism>